<reference evidence="1 2" key="1">
    <citation type="journal article" date="2002" name="DNA Res.">
        <title>Complete genome structure of the thermophilic cyanobacterium Thermosynechococcus elongatus BP-1.</title>
        <authorList>
            <person name="Nakamura Y."/>
            <person name="Kaneko T."/>
            <person name="Sato S."/>
            <person name="Ikeuchi M."/>
            <person name="Katoh H."/>
            <person name="Sasamoto S."/>
            <person name="Watanabe A."/>
            <person name="Iriguchi M."/>
            <person name="Kawashima K."/>
            <person name="Kimura T."/>
            <person name="Kishida Y."/>
            <person name="Kiyokawa C."/>
            <person name="Kohara M."/>
            <person name="Matsumoto M."/>
            <person name="Matsuno A."/>
            <person name="Nakazaki N."/>
            <person name="Shimpo S."/>
            <person name="Sugimoto M."/>
            <person name="Takeuchi C."/>
            <person name="Yamada M."/>
            <person name="Tabata S."/>
        </authorList>
    </citation>
    <scope>NUCLEOTIDE SEQUENCE [LARGE SCALE GENOMIC DNA]</scope>
    <source>
        <strain evidence="2">IAM M-273 / NIES-2133 / BP-1</strain>
    </source>
</reference>
<dbReference type="EnsemblBacteria" id="BAC09672">
    <property type="protein sequence ID" value="BAC09672"/>
    <property type="gene ID" value="BAC09672"/>
</dbReference>
<proteinExistence type="predicted"/>
<organism evidence="1 2">
    <name type="scientific">Thermosynechococcus vestitus (strain NIES-2133 / IAM M-273 / BP-1)</name>
    <dbReference type="NCBI Taxonomy" id="197221"/>
    <lineage>
        <taxon>Bacteria</taxon>
        <taxon>Bacillati</taxon>
        <taxon>Cyanobacteriota</taxon>
        <taxon>Cyanophyceae</taxon>
        <taxon>Acaryochloridales</taxon>
        <taxon>Thermosynechococcaceae</taxon>
        <taxon>Thermosynechococcus</taxon>
    </lineage>
</organism>
<keyword evidence="2" id="KW-1185">Reference proteome</keyword>
<dbReference type="AlphaFoldDB" id="Q8DH40"/>
<evidence type="ECO:0000313" key="1">
    <source>
        <dbReference type="EMBL" id="BAC09672.1"/>
    </source>
</evidence>
<protein>
    <submittedName>
        <fullName evidence="1">Tsr2120 protein</fullName>
    </submittedName>
</protein>
<sequence length="53" mass="5812">MGAKAGDFGHLDIAHFVEEIKTLARQKHRELENCLGELPRSLDWASPKGGLPA</sequence>
<name>Q8DH40_THEVB</name>
<dbReference type="Proteomes" id="UP000000440">
    <property type="component" value="Chromosome"/>
</dbReference>
<gene>
    <name evidence="1" type="ordered locus">tsr2120</name>
</gene>
<dbReference type="RefSeq" id="WP_011057954.1">
    <property type="nucleotide sequence ID" value="NC_004113.1"/>
</dbReference>
<dbReference type="STRING" id="197221.gene:10748731"/>
<accession>Q8DH40</accession>
<dbReference type="Pfam" id="PF01724">
    <property type="entry name" value="DUF29"/>
    <property type="match status" value="1"/>
</dbReference>
<dbReference type="EMBL" id="BA000039">
    <property type="protein sequence ID" value="BAC09672.1"/>
    <property type="molecule type" value="Genomic_DNA"/>
</dbReference>
<evidence type="ECO:0000313" key="2">
    <source>
        <dbReference type="Proteomes" id="UP000000440"/>
    </source>
</evidence>
<dbReference type="KEGG" id="tel:tsr2120"/>